<protein>
    <submittedName>
        <fullName evidence="8">Prolipoprotein diacylglyceryl transferase</fullName>
    </submittedName>
</protein>
<feature type="transmembrane region" description="Helical" evidence="7">
    <location>
        <begin position="38"/>
        <end position="58"/>
    </location>
</feature>
<feature type="transmembrane region" description="Helical" evidence="7">
    <location>
        <begin position="216"/>
        <end position="241"/>
    </location>
</feature>
<dbReference type="AlphaFoldDB" id="Q47J17"/>
<name>Q47J17_DECAR</name>
<evidence type="ECO:0000256" key="7">
    <source>
        <dbReference type="SAM" id="Phobius"/>
    </source>
</evidence>
<dbReference type="STRING" id="159087.Daro_0407"/>
<keyword evidence="4 7" id="KW-0812">Transmembrane</keyword>
<keyword evidence="5 7" id="KW-1133">Transmembrane helix</keyword>
<proteinExistence type="inferred from homology"/>
<organism evidence="8">
    <name type="scientific">Dechloromonas aromatica (strain RCB)</name>
    <dbReference type="NCBI Taxonomy" id="159087"/>
    <lineage>
        <taxon>Bacteria</taxon>
        <taxon>Pseudomonadati</taxon>
        <taxon>Pseudomonadota</taxon>
        <taxon>Betaproteobacteria</taxon>
        <taxon>Rhodocyclales</taxon>
        <taxon>Azonexaceae</taxon>
        <taxon>Dechloromonas</taxon>
    </lineage>
</organism>
<keyword evidence="3 8" id="KW-0808">Transferase</keyword>
<dbReference type="Pfam" id="PF01790">
    <property type="entry name" value="LGT"/>
    <property type="match status" value="1"/>
</dbReference>
<evidence type="ECO:0000256" key="3">
    <source>
        <dbReference type="ARBA" id="ARBA00022679"/>
    </source>
</evidence>
<evidence type="ECO:0000256" key="1">
    <source>
        <dbReference type="ARBA" id="ARBA00007150"/>
    </source>
</evidence>
<dbReference type="GO" id="GO:0008961">
    <property type="term" value="F:phosphatidylglycerol-prolipoprotein diacylglyceryl transferase activity"/>
    <property type="evidence" value="ECO:0007669"/>
    <property type="project" value="InterPro"/>
</dbReference>
<dbReference type="GO" id="GO:0005886">
    <property type="term" value="C:plasma membrane"/>
    <property type="evidence" value="ECO:0007669"/>
    <property type="project" value="InterPro"/>
</dbReference>
<dbReference type="OrthoDB" id="871140at2"/>
<feature type="transmembrane region" description="Helical" evidence="7">
    <location>
        <begin position="78"/>
        <end position="100"/>
    </location>
</feature>
<evidence type="ECO:0000313" key="8">
    <source>
        <dbReference type="EMBL" id="AAZ45164.1"/>
    </source>
</evidence>
<keyword evidence="2" id="KW-1003">Cell membrane</keyword>
<keyword evidence="6 7" id="KW-0472">Membrane</keyword>
<feature type="transmembrane region" description="Helical" evidence="7">
    <location>
        <begin position="188"/>
        <end position="204"/>
    </location>
</feature>
<evidence type="ECO:0000256" key="2">
    <source>
        <dbReference type="ARBA" id="ARBA00022475"/>
    </source>
</evidence>
<reference evidence="8" key="1">
    <citation type="submission" date="2005-08" db="EMBL/GenBank/DDBJ databases">
        <title>Complete sequence of Dechloromonas aromatica RCB.</title>
        <authorList>
            <person name="Salinero K.K."/>
            <person name="Copeland A."/>
            <person name="Lucas S."/>
            <person name="Lapidus A."/>
            <person name="Barry K."/>
            <person name="Detter J.C."/>
            <person name="Glavina T."/>
            <person name="Hammon N."/>
            <person name="Israni S."/>
            <person name="Pitluck S."/>
            <person name="Di Bartolo G."/>
            <person name="Trong S."/>
            <person name="Schmutz J."/>
            <person name="Larimer F."/>
            <person name="Land M."/>
            <person name="Ivanova N."/>
            <person name="Richardson P."/>
        </authorList>
    </citation>
    <scope>NUCLEOTIDE SEQUENCE</scope>
    <source>
        <strain evidence="8">RCB</strain>
    </source>
</reference>
<feature type="transmembrane region" description="Helical" evidence="7">
    <location>
        <begin position="112"/>
        <end position="134"/>
    </location>
</feature>
<dbReference type="InterPro" id="IPR001640">
    <property type="entry name" value="Lgt"/>
</dbReference>
<dbReference type="HOGENOM" id="CLU_013386_1_2_4"/>
<evidence type="ECO:0000256" key="5">
    <source>
        <dbReference type="ARBA" id="ARBA00022989"/>
    </source>
</evidence>
<dbReference type="PANTHER" id="PTHR30589:SF0">
    <property type="entry name" value="PHOSPHATIDYLGLYCEROL--PROLIPOPROTEIN DIACYLGLYCERYL TRANSFERASE"/>
    <property type="match status" value="1"/>
</dbReference>
<feature type="transmembrane region" description="Helical" evidence="7">
    <location>
        <begin position="6"/>
        <end position="26"/>
    </location>
</feature>
<accession>Q47J17</accession>
<dbReference type="GO" id="GO:0042158">
    <property type="term" value="P:lipoprotein biosynthetic process"/>
    <property type="evidence" value="ECO:0007669"/>
    <property type="project" value="InterPro"/>
</dbReference>
<evidence type="ECO:0000256" key="6">
    <source>
        <dbReference type="ARBA" id="ARBA00023136"/>
    </source>
</evidence>
<keyword evidence="8" id="KW-0449">Lipoprotein</keyword>
<dbReference type="KEGG" id="dar:Daro_0407"/>
<comment type="similarity">
    <text evidence="1">Belongs to the Lgt family.</text>
</comment>
<dbReference type="eggNOG" id="COG0682">
    <property type="taxonomic scope" value="Bacteria"/>
</dbReference>
<sequence length="252" mass="26963">MIPAEYAALVHGLFEAAALAIGAALYRFGKRRAGGPGILAPGEFAVAVGCVFGAAIGNKAVFWIEMPHLFIQYWQTPTVLFSGQSMVGGLLGGLIGVEVAKTLTGITRSTGDAFVMPVLLGLAIGRIGCFLAGLEDGTFGVATDLPWAIDFGDGVGRHPTQLYEIGLAGVLAWMLARWRARLADRPGLRFRLMLVAYLLWRLLIDGLKPVPYVYPLGLSGIQWTCLAALIVYLPATVRLWATLPGLPERKNA</sequence>
<evidence type="ECO:0000256" key="4">
    <source>
        <dbReference type="ARBA" id="ARBA00022692"/>
    </source>
</evidence>
<dbReference type="EMBL" id="CP000089">
    <property type="protein sequence ID" value="AAZ45164.1"/>
    <property type="molecule type" value="Genomic_DNA"/>
</dbReference>
<gene>
    <name evidence="8" type="ordered locus">Daro_0407</name>
</gene>
<dbReference type="PANTHER" id="PTHR30589">
    <property type="entry name" value="PROLIPOPROTEIN DIACYLGLYCERYL TRANSFERASE"/>
    <property type="match status" value="1"/>
</dbReference>